<gene>
    <name evidence="2" type="ORF">WN51_10211</name>
</gene>
<evidence type="ECO:0000313" key="2">
    <source>
        <dbReference type="EMBL" id="KOX77121.1"/>
    </source>
</evidence>
<protein>
    <submittedName>
        <fullName evidence="2">Uncharacterized protein</fullName>
    </submittedName>
</protein>
<evidence type="ECO:0000313" key="3">
    <source>
        <dbReference type="Proteomes" id="UP000053105"/>
    </source>
</evidence>
<organism evidence="2 3">
    <name type="scientific">Melipona quadrifasciata</name>
    <dbReference type="NCBI Taxonomy" id="166423"/>
    <lineage>
        <taxon>Eukaryota</taxon>
        <taxon>Metazoa</taxon>
        <taxon>Ecdysozoa</taxon>
        <taxon>Arthropoda</taxon>
        <taxon>Hexapoda</taxon>
        <taxon>Insecta</taxon>
        <taxon>Pterygota</taxon>
        <taxon>Neoptera</taxon>
        <taxon>Endopterygota</taxon>
        <taxon>Hymenoptera</taxon>
        <taxon>Apocrita</taxon>
        <taxon>Aculeata</taxon>
        <taxon>Apoidea</taxon>
        <taxon>Anthophila</taxon>
        <taxon>Apidae</taxon>
        <taxon>Melipona</taxon>
    </lineage>
</organism>
<reference evidence="2 3" key="1">
    <citation type="submission" date="2015-07" db="EMBL/GenBank/DDBJ databases">
        <title>The genome of Melipona quadrifasciata.</title>
        <authorList>
            <person name="Pan H."/>
            <person name="Kapheim K."/>
        </authorList>
    </citation>
    <scope>NUCLEOTIDE SEQUENCE [LARGE SCALE GENOMIC DNA]</scope>
    <source>
        <strain evidence="2">0111107301</strain>
        <tissue evidence="2">Whole body</tissue>
    </source>
</reference>
<name>A0A0N0U656_9HYME</name>
<keyword evidence="3" id="KW-1185">Reference proteome</keyword>
<proteinExistence type="predicted"/>
<feature type="compositionally biased region" description="Low complexity" evidence="1">
    <location>
        <begin position="153"/>
        <end position="164"/>
    </location>
</feature>
<accession>A0A0N0U656</accession>
<evidence type="ECO:0000256" key="1">
    <source>
        <dbReference type="SAM" id="MobiDB-lite"/>
    </source>
</evidence>
<dbReference type="AlphaFoldDB" id="A0A0N0U656"/>
<sequence>MNQKSECNKQKDGRCSPGILKRNFHNMWHTKPTTNVFQCIYLIFMLMDIGQRTTPSLPKMLILVKKKHTTSRSNLSQHLSNFVKREPTKEERATLGFHTSGQTRETRYANVYKAARDILPSRRLFSVARAHAHAQTETHAGAGSPEKQTRRASTSPSSSSSSSSLADPSTGGVPQASTWPQAASQRKVAFYGRMDRMIRTEPALTRSEKVQQRKSKALPDTVHIDSFPIARVARYMDSSTGLELKETSRFVPEVTEISARTEFPTSYPSPFYVHLYTSLTRSIVHLHNRPTTTSNNLQKSGKRIERKAPNLLLNGGPVAGCRWHVVIPRLEVTLNVQPRDLTALNALIGPVAGRRDDLSLGTGRRRVWRRQSVCLGHHVHVDVLLVLIGLLEIVQLVLAAAKSPHLLRLQIGLYLMMLVIGCPTARVSSPARRGSPWRSDRCNCVGVSALPVSAGDEDEEEPWRGLIDWDIRRQPLLPDIAATAQETLDPFLGLLASALVTPFVTILVDRERNGGATLWEMKSHAEEKGGYRVSLRQEPKNPYRTKKDKFIQPRKFPSNI</sequence>
<dbReference type="EMBL" id="KQ435735">
    <property type="protein sequence ID" value="KOX77121.1"/>
    <property type="molecule type" value="Genomic_DNA"/>
</dbReference>
<feature type="region of interest" description="Disordered" evidence="1">
    <location>
        <begin position="129"/>
        <end position="181"/>
    </location>
</feature>
<dbReference type="Proteomes" id="UP000053105">
    <property type="component" value="Unassembled WGS sequence"/>
</dbReference>